<sequence>MPPGALTPVPEPTHELWQRVKAQGAQWPQPDEAGLQSLAQSWRTAAADFAATGRYDTSGLNGPWADAVGGQFAARVQGTTARAGETATGMEAVAVRTDDFAYEVWRLKSKIAETINANIWVYDLAAADPTGIAQAGVVNMVASMIDGLVQEAVAHISAYGTALGTALDIGREVQGVGQGIADHAAETVRGLLDFPSLQELKETAQRVVEDPVGAAQDVAEGLVTPIVEDWNAGNEGEAIGRSIATLAELVGGGKGLTRISDLVNRTDGGSPDPDPAPAPAPSPEPAPAPAPAPTPAPAPEPAPEPAPVPAPAPSPPGRPNPGPAPAPGPDAGAPDPGTGAPGPDPEPAPATDGPAPAPVPHAPAPPTAGAPGNAPHPPAGAPGGGNPDGPDPDDDGGGGPDRPLAPSEPEPGPSTPESRPAQSPPPPPTPHGDGPSRPDPPERSSDSPEPRDVAEPPEARKPELPDGIREVQDGTREVPASDGIRTTPESGALGSQPTPFGGALNPYGNAAIPDLGGHGDSPGDRGITTGEDFREPEPALARTGGDGPGAADAGSGAKDPLPVRAGAGESSPSPIAGDSGPATDLTSAKSGNPADPPMHTKAGDERIPAMAHGEPGGGPGLAPPPHRGIDMPPPVPLHISPDADPSPARGGRPGGAPARNERGGLDDPRELDDPRDPNEEDPGRLDDPRNPNQEDQGEPDEPDGSQDEQDAQDPAKRGLRNENEGDSQDQGGDDASGDAGPDRGDRHDVPARFDDGFEPDENEPFFDPAELTPEQNIARDLLSKLALYGGNVKARAEIVANFLADLADTADPDRVARAHRLAAMAAEAVRDLPAVVKRLLGQVLSNGAVVPDEVEITRPGLLNDAAQVVAAVEALVNEHNKAVEATERTGDPHDIVKAVEKLVPAAEEAQKKIDDFVASAFSRLGAAALRDALSAARIDLSRYTLYGNEDTGFLAAAATFAEWFMRRPRLKGIREKWRQEERAADDSEGTDDDAEQDDDDPSDGGP</sequence>
<protein>
    <recommendedName>
        <fullName evidence="2">Outer membrane channel protein CpnT-like N-terminal domain-containing protein</fullName>
    </recommendedName>
</protein>
<feature type="compositionally biased region" description="Basic and acidic residues" evidence="1">
    <location>
        <begin position="659"/>
        <end position="689"/>
    </location>
</feature>
<dbReference type="PRINTS" id="PR01217">
    <property type="entry name" value="PRICHEXTENSN"/>
</dbReference>
<feature type="compositionally biased region" description="Low complexity" evidence="1">
    <location>
        <begin position="643"/>
        <end position="658"/>
    </location>
</feature>
<evidence type="ECO:0000259" key="2">
    <source>
        <dbReference type="Pfam" id="PF25547"/>
    </source>
</evidence>
<dbReference type="InterPro" id="IPR057746">
    <property type="entry name" value="CpnT-like_N"/>
</dbReference>
<feature type="compositionally biased region" description="Basic and acidic residues" evidence="1">
    <location>
        <begin position="713"/>
        <end position="723"/>
    </location>
</feature>
<reference evidence="3 4" key="1">
    <citation type="journal article" date="2019" name="Int. J. Syst. Evol. Microbiol.">
        <title>The Global Catalogue of Microorganisms (GCM) 10K type strain sequencing project: providing services to taxonomists for standard genome sequencing and annotation.</title>
        <authorList>
            <consortium name="The Broad Institute Genomics Platform"/>
            <consortium name="The Broad Institute Genome Sequencing Center for Infectious Disease"/>
            <person name="Wu L."/>
            <person name="Ma J."/>
        </authorList>
    </citation>
    <scope>NUCLEOTIDE SEQUENCE [LARGE SCALE GENOMIC DNA]</scope>
    <source>
        <strain evidence="3 4">JCM 3325</strain>
    </source>
</reference>
<feature type="compositionally biased region" description="Pro residues" evidence="1">
    <location>
        <begin position="621"/>
        <end position="636"/>
    </location>
</feature>
<feature type="compositionally biased region" description="Low complexity" evidence="1">
    <location>
        <begin position="329"/>
        <end position="338"/>
    </location>
</feature>
<feature type="compositionally biased region" description="Acidic residues" evidence="1">
    <location>
        <begin position="986"/>
        <end position="1006"/>
    </location>
</feature>
<gene>
    <name evidence="3" type="ORF">GCM10010191_45870</name>
</gene>
<comment type="caution">
    <text evidence="3">The sequence shown here is derived from an EMBL/GenBank/DDBJ whole genome shotgun (WGS) entry which is preliminary data.</text>
</comment>
<evidence type="ECO:0000313" key="3">
    <source>
        <dbReference type="EMBL" id="GAA2427780.1"/>
    </source>
</evidence>
<organism evidence="3 4">
    <name type="scientific">Actinomadura vinacea</name>
    <dbReference type="NCBI Taxonomy" id="115336"/>
    <lineage>
        <taxon>Bacteria</taxon>
        <taxon>Bacillati</taxon>
        <taxon>Actinomycetota</taxon>
        <taxon>Actinomycetes</taxon>
        <taxon>Streptosporangiales</taxon>
        <taxon>Thermomonosporaceae</taxon>
        <taxon>Actinomadura</taxon>
    </lineage>
</organism>
<feature type="compositionally biased region" description="Acidic residues" evidence="1">
    <location>
        <begin position="724"/>
        <end position="736"/>
    </location>
</feature>
<feature type="region of interest" description="Disordered" evidence="1">
    <location>
        <begin position="975"/>
        <end position="1006"/>
    </location>
</feature>
<feature type="compositionally biased region" description="Basic and acidic residues" evidence="1">
    <location>
        <begin position="434"/>
        <end position="476"/>
    </location>
</feature>
<feature type="domain" description="Outer membrane channel protein CpnT-like N-terminal" evidence="2">
    <location>
        <begin position="9"/>
        <end position="145"/>
    </location>
</feature>
<feature type="compositionally biased region" description="Basic and acidic residues" evidence="1">
    <location>
        <begin position="975"/>
        <end position="985"/>
    </location>
</feature>
<dbReference type="EMBL" id="BAAARW010000016">
    <property type="protein sequence ID" value="GAA2427780.1"/>
    <property type="molecule type" value="Genomic_DNA"/>
</dbReference>
<dbReference type="Pfam" id="PF25547">
    <property type="entry name" value="WXG100_2"/>
    <property type="match status" value="1"/>
</dbReference>
<feature type="compositionally biased region" description="Acidic residues" evidence="1">
    <location>
        <begin position="695"/>
        <end position="711"/>
    </location>
</feature>
<feature type="compositionally biased region" description="Polar residues" evidence="1">
    <location>
        <begin position="487"/>
        <end position="498"/>
    </location>
</feature>
<proteinExistence type="predicted"/>
<evidence type="ECO:0000313" key="4">
    <source>
        <dbReference type="Proteomes" id="UP001501231"/>
    </source>
</evidence>
<feature type="compositionally biased region" description="Basic and acidic residues" evidence="1">
    <location>
        <begin position="740"/>
        <end position="755"/>
    </location>
</feature>
<dbReference type="RefSeq" id="WP_344591473.1">
    <property type="nucleotide sequence ID" value="NZ_BAAARW010000016.1"/>
</dbReference>
<feature type="region of interest" description="Disordered" evidence="1">
    <location>
        <begin position="260"/>
        <end position="768"/>
    </location>
</feature>
<evidence type="ECO:0000256" key="1">
    <source>
        <dbReference type="SAM" id="MobiDB-lite"/>
    </source>
</evidence>
<feature type="compositionally biased region" description="Pro residues" evidence="1">
    <location>
        <begin position="272"/>
        <end position="328"/>
    </location>
</feature>
<accession>A0ABN3JDJ0</accession>
<dbReference type="Proteomes" id="UP001501231">
    <property type="component" value="Unassembled WGS sequence"/>
</dbReference>
<name>A0ABN3JDJ0_9ACTN</name>
<feature type="compositionally biased region" description="Pro residues" evidence="1">
    <location>
        <begin position="355"/>
        <end position="380"/>
    </location>
</feature>
<keyword evidence="4" id="KW-1185">Reference proteome</keyword>